<protein>
    <recommendedName>
        <fullName evidence="3">Lipoprotein</fullName>
    </recommendedName>
</protein>
<accession>C6E0S6</accession>
<organism evidence="2">
    <name type="scientific">Geobacter sp. (strain M21)</name>
    <dbReference type="NCBI Taxonomy" id="443144"/>
    <lineage>
        <taxon>Bacteria</taxon>
        <taxon>Pseudomonadati</taxon>
        <taxon>Thermodesulfobacteriota</taxon>
        <taxon>Desulfuromonadia</taxon>
        <taxon>Geobacterales</taxon>
        <taxon>Geobacteraceae</taxon>
        <taxon>Geobacter</taxon>
    </lineage>
</organism>
<dbReference type="HOGENOM" id="CLU_1978350_0_0_7"/>
<dbReference type="EMBL" id="CP001661">
    <property type="protein sequence ID" value="ACT18700.1"/>
    <property type="molecule type" value="Genomic_DNA"/>
</dbReference>
<dbReference type="PROSITE" id="PS51257">
    <property type="entry name" value="PROKAR_LIPOPROTEIN"/>
    <property type="match status" value="1"/>
</dbReference>
<evidence type="ECO:0000313" key="2">
    <source>
        <dbReference type="EMBL" id="ACT18700.1"/>
    </source>
</evidence>
<dbReference type="KEGG" id="gem:GM21_2664"/>
<proteinExistence type="predicted"/>
<evidence type="ECO:0000256" key="1">
    <source>
        <dbReference type="SAM" id="SignalP"/>
    </source>
</evidence>
<keyword evidence="1" id="KW-0732">Signal</keyword>
<reference evidence="2" key="1">
    <citation type="submission" date="2009-07" db="EMBL/GenBank/DDBJ databases">
        <title>Complete sequence of Geobacter sp. M21.</title>
        <authorList>
            <consortium name="US DOE Joint Genome Institute"/>
            <person name="Lucas S."/>
            <person name="Copeland A."/>
            <person name="Lapidus A."/>
            <person name="Glavina del Rio T."/>
            <person name="Dalin E."/>
            <person name="Tice H."/>
            <person name="Bruce D."/>
            <person name="Goodwin L."/>
            <person name="Pitluck S."/>
            <person name="Saunders E."/>
            <person name="Brettin T."/>
            <person name="Detter J.C."/>
            <person name="Han C."/>
            <person name="Larimer F."/>
            <person name="Land M."/>
            <person name="Hauser L."/>
            <person name="Kyrpides N."/>
            <person name="Ovchinnikova G."/>
            <person name="Lovley D."/>
        </authorList>
    </citation>
    <scope>NUCLEOTIDE SEQUENCE [LARGE SCALE GENOMIC DNA]</scope>
    <source>
        <strain evidence="2">M21</strain>
    </source>
</reference>
<sequence>MSKLSFMRVLLLALTLFMSAGCGEGPSNTNGLLVLNAAATQIATGVYQVNVTASYSAAGAASLSGVPIRVSINVNGDDFANEYFTDASGSVSAFRNVGQSNQDIVVLVTATTGGLRQSQTVAVPAL</sequence>
<gene>
    <name evidence="2" type="ordered locus">GM21_2664</name>
</gene>
<dbReference type="STRING" id="443144.GM21_2664"/>
<feature type="signal peptide" evidence="1">
    <location>
        <begin position="1"/>
        <end position="22"/>
    </location>
</feature>
<evidence type="ECO:0008006" key="3">
    <source>
        <dbReference type="Google" id="ProtNLM"/>
    </source>
</evidence>
<feature type="chain" id="PRO_5002964422" description="Lipoprotein" evidence="1">
    <location>
        <begin position="23"/>
        <end position="126"/>
    </location>
</feature>
<name>C6E0S6_GEOSM</name>
<dbReference type="AlphaFoldDB" id="C6E0S6"/>